<evidence type="ECO:0000313" key="3">
    <source>
        <dbReference type="Proteomes" id="UP000785200"/>
    </source>
</evidence>
<sequence>MSPKRKPATSNRVYKSSTPLQQSRFPVRTTSVKYGKQKSKRIPKQETLTQMAFVNLDQPLDEGDEKLGIYEDEAEKPRKRRRITTGDVSSSESKFHTQTLTQIGNWSFSTDPEGQEEDGAVYDIVSSSPQSKEFRRKRAEASKPQKPTIQRSSRRKSAPGIMGPPQTPRKRVRREIPSSESPATPPSRTSPPGNRSALRERSMNIPIPFNTRSKITSPSKLPKLKVEDTFEPDDVSQEPPIPITPSKKSSPAKSVRWADTDEVHQFGDSFPSTDGDLPTNAVLPRSSTPMRGEIMDSEDDEEFEASEDDTSEVDKELPQPETCYGEIGVETQKLLETEDPPASPCIEESQISDRGMPGEMVKDRHPIVDSPVLGDDLAGFLTEETTQHMESQRLETQHVRSMAPRTKVSDVFVSIRPEDVTKIVSRTRNHEFRHQKIPDTVSRMWIYETSPTCTLQYMAVISGARRPGEIEVEDGIGNAEFNTKDPNCGQFAWEILELYELADPLPLATILANEWLNRAPMKPTFVRPAVLDQLMANLKPAIFCRFPSMPELQMELSTDTQEAEEQLLNTIKQYTQLGTGSELAPSQHIKQEDEDPEDLGDDEEYCYEENGEEEKEESDERCHHTLQDPPDHIPNISLSSSSQPNNYSEDAELPLLPQPRIYHTMHAPKEHGTQRSSQAETVDLSQSQTQTPRRHHLTSDIIFESPTRPLFSSTPMTLPPPHERMSSTTESIVPYSMYSSQLLTKSQMLPESLLNDSVPRLTLCIQDSYDEDDL</sequence>
<feature type="region of interest" description="Disordered" evidence="1">
    <location>
        <begin position="1"/>
        <end position="23"/>
    </location>
</feature>
<accession>A0A9P6SN75</accession>
<feature type="compositionally biased region" description="Basic and acidic residues" evidence="1">
    <location>
        <begin position="256"/>
        <end position="265"/>
    </location>
</feature>
<feature type="compositionally biased region" description="Acidic residues" evidence="1">
    <location>
        <begin position="59"/>
        <end position="74"/>
    </location>
</feature>
<dbReference type="EMBL" id="VNKQ01000017">
    <property type="protein sequence ID" value="KAG0645850.1"/>
    <property type="molecule type" value="Genomic_DNA"/>
</dbReference>
<feature type="region of interest" description="Disordered" evidence="1">
    <location>
        <begin position="59"/>
        <end position="316"/>
    </location>
</feature>
<dbReference type="OrthoDB" id="2149705at2759"/>
<protein>
    <submittedName>
        <fullName evidence="2">Uncharacterized protein</fullName>
    </submittedName>
</protein>
<evidence type="ECO:0000313" key="2">
    <source>
        <dbReference type="EMBL" id="KAG0645850.1"/>
    </source>
</evidence>
<feature type="compositionally biased region" description="Polar residues" evidence="1">
    <location>
        <begin position="674"/>
        <end position="691"/>
    </location>
</feature>
<feature type="compositionally biased region" description="Low complexity" evidence="1">
    <location>
        <begin position="244"/>
        <end position="254"/>
    </location>
</feature>
<feature type="compositionally biased region" description="Polar residues" evidence="1">
    <location>
        <begin position="210"/>
        <end position="219"/>
    </location>
</feature>
<reference evidence="2" key="1">
    <citation type="submission" date="2019-07" db="EMBL/GenBank/DDBJ databases">
        <title>Hyphodiscus hymeniophilus genome sequencing and assembly.</title>
        <authorList>
            <person name="Kramer G."/>
            <person name="Nodwell J."/>
        </authorList>
    </citation>
    <scope>NUCLEOTIDE SEQUENCE</scope>
    <source>
        <strain evidence="2">ATCC 34498</strain>
    </source>
</reference>
<feature type="region of interest" description="Disordered" evidence="1">
    <location>
        <begin position="580"/>
        <end position="651"/>
    </location>
</feature>
<keyword evidence="3" id="KW-1185">Reference proteome</keyword>
<feature type="compositionally biased region" description="Polar residues" evidence="1">
    <location>
        <begin position="86"/>
        <end position="112"/>
    </location>
</feature>
<dbReference type="AlphaFoldDB" id="A0A9P6SN75"/>
<evidence type="ECO:0000256" key="1">
    <source>
        <dbReference type="SAM" id="MobiDB-lite"/>
    </source>
</evidence>
<comment type="caution">
    <text evidence="2">The sequence shown here is derived from an EMBL/GenBank/DDBJ whole genome shotgun (WGS) entry which is preliminary data.</text>
</comment>
<gene>
    <name evidence="2" type="ORF">D0Z07_7884</name>
</gene>
<feature type="compositionally biased region" description="Basic and acidic residues" evidence="1">
    <location>
        <begin position="618"/>
        <end position="631"/>
    </location>
</feature>
<organism evidence="2 3">
    <name type="scientific">Hyphodiscus hymeniophilus</name>
    <dbReference type="NCBI Taxonomy" id="353542"/>
    <lineage>
        <taxon>Eukaryota</taxon>
        <taxon>Fungi</taxon>
        <taxon>Dikarya</taxon>
        <taxon>Ascomycota</taxon>
        <taxon>Pezizomycotina</taxon>
        <taxon>Leotiomycetes</taxon>
        <taxon>Helotiales</taxon>
        <taxon>Hyphodiscaceae</taxon>
        <taxon>Hyphodiscus</taxon>
    </lineage>
</organism>
<proteinExistence type="predicted"/>
<feature type="compositionally biased region" description="Acidic residues" evidence="1">
    <location>
        <begin position="295"/>
        <end position="311"/>
    </location>
</feature>
<feature type="compositionally biased region" description="Acidic residues" evidence="1">
    <location>
        <begin position="592"/>
        <end position="617"/>
    </location>
</feature>
<feature type="compositionally biased region" description="Polar residues" evidence="1">
    <location>
        <begin position="8"/>
        <end position="23"/>
    </location>
</feature>
<dbReference type="Proteomes" id="UP000785200">
    <property type="component" value="Unassembled WGS sequence"/>
</dbReference>
<name>A0A9P6SN75_9HELO</name>
<feature type="region of interest" description="Disordered" evidence="1">
    <location>
        <begin position="668"/>
        <end position="727"/>
    </location>
</feature>